<keyword evidence="2" id="KW-1185">Reference proteome</keyword>
<dbReference type="InterPro" id="IPR046233">
    <property type="entry name" value="DUF6266"/>
</dbReference>
<reference evidence="1 2" key="1">
    <citation type="submission" date="2014-08" db="EMBL/GenBank/DDBJ databases">
        <authorList>
            <person name="Wibberg D."/>
        </authorList>
    </citation>
    <scope>NUCLEOTIDE SEQUENCE [LARGE SCALE GENOMIC DNA]</scope>
    <source>
        <strain evidence="2">ING2-E5B</strain>
    </source>
</reference>
<dbReference type="AlphaFoldDB" id="A0A098C2T7"/>
<dbReference type="OrthoDB" id="1018263at2"/>
<dbReference type="KEGG" id="pbt:ING2E5B_2012"/>
<name>A0A098C2T7_9BACT</name>
<sequence length="218" mass="24719">MGIVDLKKLGLISGKIGPYVAYVSKDGKQILRKHVIPKDPKTPKQLAYRMRFGMVNKSLSPLNKVIKKGFLNKDNAYRKAVSKALNNAVIGEYPEYKLDYSKIQVAEGKLQLPTFVSVNVDSNTKLATVNWNPEPIFDNYPGREDDRVNIVCLNESTPEAVCFHNSAKRSKGTATIDLNSKMVFSKLWSIKDLHFWFYLSTYDITQNSDSLYIKCSEK</sequence>
<evidence type="ECO:0000313" key="1">
    <source>
        <dbReference type="EMBL" id="CEA16741.1"/>
    </source>
</evidence>
<protein>
    <submittedName>
        <fullName evidence="1">Uncharacterized protein</fullName>
    </submittedName>
</protein>
<proteinExistence type="predicted"/>
<dbReference type="EMBL" id="LN515532">
    <property type="protein sequence ID" value="CEA16741.1"/>
    <property type="molecule type" value="Genomic_DNA"/>
</dbReference>
<gene>
    <name evidence="1" type="ORF">ING2E5B_2012</name>
</gene>
<dbReference type="Pfam" id="PF19781">
    <property type="entry name" value="DUF6266"/>
    <property type="match status" value="1"/>
</dbReference>
<organism evidence="1 2">
    <name type="scientific">Fermentimonas caenicola</name>
    <dbReference type="NCBI Taxonomy" id="1562970"/>
    <lineage>
        <taxon>Bacteria</taxon>
        <taxon>Pseudomonadati</taxon>
        <taxon>Bacteroidota</taxon>
        <taxon>Bacteroidia</taxon>
        <taxon>Bacteroidales</taxon>
        <taxon>Dysgonomonadaceae</taxon>
        <taxon>Fermentimonas</taxon>
    </lineage>
</organism>
<accession>A0A098C2T7</accession>
<dbReference type="HOGENOM" id="CLU_064277_2_0_10"/>
<dbReference type="Proteomes" id="UP000032417">
    <property type="component" value="Chromosome 1"/>
</dbReference>
<evidence type="ECO:0000313" key="2">
    <source>
        <dbReference type="Proteomes" id="UP000032417"/>
    </source>
</evidence>